<dbReference type="Pfam" id="PF01812">
    <property type="entry name" value="5-FTHF_cyc-lig"/>
    <property type="match status" value="1"/>
</dbReference>
<dbReference type="PANTHER" id="PTHR23407">
    <property type="entry name" value="ATPASE INHIBITOR/5-FORMYLTETRAHYDROFOLATE CYCLO-LIGASE"/>
    <property type="match status" value="1"/>
</dbReference>
<dbReference type="EMBL" id="MINN01000096">
    <property type="protein sequence ID" value="OIU70556.1"/>
    <property type="molecule type" value="Genomic_DNA"/>
</dbReference>
<comment type="similarity">
    <text evidence="1 5">Belongs to the 5-formyltetrahydrofolate cyclo-ligase family.</text>
</comment>
<dbReference type="EC" id="6.3.3.2" evidence="5"/>
<keyword evidence="7" id="KW-1185">Reference proteome</keyword>
<evidence type="ECO:0000256" key="5">
    <source>
        <dbReference type="RuleBase" id="RU361279"/>
    </source>
</evidence>
<dbReference type="GO" id="GO:0005524">
    <property type="term" value="F:ATP binding"/>
    <property type="evidence" value="ECO:0007669"/>
    <property type="project" value="UniProtKB-KW"/>
</dbReference>
<feature type="binding site" evidence="4">
    <location>
        <position position="60"/>
    </location>
    <ligand>
        <name>substrate</name>
    </ligand>
</feature>
<dbReference type="InterPro" id="IPR037171">
    <property type="entry name" value="NagB/RpiA_transferase-like"/>
</dbReference>
<keyword evidence="2 4" id="KW-0547">Nucleotide-binding</keyword>
<dbReference type="PANTHER" id="PTHR23407:SF1">
    <property type="entry name" value="5-FORMYLTETRAHYDROFOLATE CYCLO-LIGASE"/>
    <property type="match status" value="1"/>
</dbReference>
<keyword evidence="6" id="KW-0436">Ligase</keyword>
<sequence length="193" mass="22431">MKRRDDMDKKELRRSQLDLLKAISPLEYEQKCFEIEQRFFRSDFWKNSEVVAVTVSKPPEVNTWNIIKRGWEEGKTICVPKCMPKTKELIFHELNSFQELETVFYGLFEPTPSITKRVHRDSIQSVIVPGLAYTEKGYRLGFGGGYYDRFLSGFNGHTLSLAFSEQLVENLPLESFDIPVAEIITENGRIHCE</sequence>
<evidence type="ECO:0000313" key="6">
    <source>
        <dbReference type="EMBL" id="OIU70556.1"/>
    </source>
</evidence>
<reference evidence="6 7" key="1">
    <citation type="submission" date="2016-09" db="EMBL/GenBank/DDBJ databases">
        <title>Bacillus aquimaris SAMM genome sequence reveals colonization and biosurfactant production capacities.</title>
        <authorList>
            <person name="Waghmode S.R."/>
            <person name="Suryavanshi M.V."/>
        </authorList>
    </citation>
    <scope>NUCLEOTIDE SEQUENCE [LARGE SCALE GENOMIC DNA]</scope>
    <source>
        <strain evidence="6 7">SAMM</strain>
    </source>
</reference>
<dbReference type="GO" id="GO:0035999">
    <property type="term" value="P:tetrahydrofolate interconversion"/>
    <property type="evidence" value="ECO:0007669"/>
    <property type="project" value="TreeGrafter"/>
</dbReference>
<dbReference type="NCBIfam" id="TIGR02727">
    <property type="entry name" value="MTHFS_bact"/>
    <property type="match status" value="1"/>
</dbReference>
<protein>
    <recommendedName>
        <fullName evidence="5">5-formyltetrahydrofolate cyclo-ligase</fullName>
        <ecNumber evidence="5">6.3.3.2</ecNumber>
    </recommendedName>
</protein>
<dbReference type="PIRSF" id="PIRSF006806">
    <property type="entry name" value="FTHF_cligase"/>
    <property type="match status" value="1"/>
</dbReference>
<gene>
    <name evidence="6" type="ORF">BHE18_18700</name>
</gene>
<proteinExistence type="inferred from homology"/>
<dbReference type="Proteomes" id="UP000182062">
    <property type="component" value="Unassembled WGS sequence"/>
</dbReference>
<evidence type="ECO:0000256" key="2">
    <source>
        <dbReference type="ARBA" id="ARBA00022741"/>
    </source>
</evidence>
<evidence type="ECO:0000313" key="7">
    <source>
        <dbReference type="Proteomes" id="UP000182062"/>
    </source>
</evidence>
<evidence type="ECO:0000256" key="4">
    <source>
        <dbReference type="PIRSR" id="PIRSR006806-1"/>
    </source>
</evidence>
<evidence type="ECO:0000256" key="3">
    <source>
        <dbReference type="ARBA" id="ARBA00022840"/>
    </source>
</evidence>
<keyword evidence="5" id="KW-0460">Magnesium</keyword>
<accession>A0A1J6W1U4</accession>
<keyword evidence="3 4" id="KW-0067">ATP-binding</keyword>
<comment type="caution">
    <text evidence="6">The sequence shown here is derived from an EMBL/GenBank/DDBJ whole genome shotgun (WGS) entry which is preliminary data.</text>
</comment>
<dbReference type="SUPFAM" id="SSF100950">
    <property type="entry name" value="NagB/RpiA/CoA transferase-like"/>
    <property type="match status" value="1"/>
</dbReference>
<name>A0A1J6W1U4_9BACI</name>
<dbReference type="GO" id="GO:0046872">
    <property type="term" value="F:metal ion binding"/>
    <property type="evidence" value="ECO:0007669"/>
    <property type="project" value="UniProtKB-KW"/>
</dbReference>
<evidence type="ECO:0000256" key="1">
    <source>
        <dbReference type="ARBA" id="ARBA00010638"/>
    </source>
</evidence>
<dbReference type="GO" id="GO:0030272">
    <property type="term" value="F:5-formyltetrahydrofolate cyclo-ligase activity"/>
    <property type="evidence" value="ECO:0007669"/>
    <property type="project" value="UniProtKB-EC"/>
</dbReference>
<feature type="binding site" evidence="4">
    <location>
        <position position="55"/>
    </location>
    <ligand>
        <name>substrate</name>
    </ligand>
</feature>
<dbReference type="Gene3D" id="3.40.50.10420">
    <property type="entry name" value="NagB/RpiA/CoA transferase-like"/>
    <property type="match status" value="1"/>
</dbReference>
<feature type="binding site" evidence="4">
    <location>
        <begin position="9"/>
        <end position="13"/>
    </location>
    <ligand>
        <name>ATP</name>
        <dbReference type="ChEBI" id="CHEBI:30616"/>
    </ligand>
</feature>
<dbReference type="AlphaFoldDB" id="A0A1J6W1U4"/>
<dbReference type="InterPro" id="IPR002698">
    <property type="entry name" value="FTHF_cligase"/>
</dbReference>
<comment type="catalytic activity">
    <reaction evidence="5">
        <text>(6S)-5-formyl-5,6,7,8-tetrahydrofolate + ATP = (6R)-5,10-methenyltetrahydrofolate + ADP + phosphate</text>
        <dbReference type="Rhea" id="RHEA:10488"/>
        <dbReference type="ChEBI" id="CHEBI:30616"/>
        <dbReference type="ChEBI" id="CHEBI:43474"/>
        <dbReference type="ChEBI" id="CHEBI:57455"/>
        <dbReference type="ChEBI" id="CHEBI:57457"/>
        <dbReference type="ChEBI" id="CHEBI:456216"/>
        <dbReference type="EC" id="6.3.3.2"/>
    </reaction>
</comment>
<organism evidence="6 7">
    <name type="scientific">Rossellomorea aquimaris</name>
    <dbReference type="NCBI Taxonomy" id="189382"/>
    <lineage>
        <taxon>Bacteria</taxon>
        <taxon>Bacillati</taxon>
        <taxon>Bacillota</taxon>
        <taxon>Bacilli</taxon>
        <taxon>Bacillales</taxon>
        <taxon>Bacillaceae</taxon>
        <taxon>Rossellomorea</taxon>
    </lineage>
</organism>
<keyword evidence="5" id="KW-0479">Metal-binding</keyword>
<feature type="binding site" evidence="4">
    <location>
        <begin position="139"/>
        <end position="147"/>
    </location>
    <ligand>
        <name>ATP</name>
        <dbReference type="ChEBI" id="CHEBI:30616"/>
    </ligand>
</feature>
<dbReference type="GO" id="GO:0009396">
    <property type="term" value="P:folic acid-containing compound biosynthetic process"/>
    <property type="evidence" value="ECO:0007669"/>
    <property type="project" value="TreeGrafter"/>
</dbReference>
<dbReference type="InterPro" id="IPR024185">
    <property type="entry name" value="FTHF_cligase-like_sf"/>
</dbReference>
<comment type="cofactor">
    <cofactor evidence="5">
        <name>Mg(2+)</name>
        <dbReference type="ChEBI" id="CHEBI:18420"/>
    </cofactor>
</comment>